<reference evidence="1" key="1">
    <citation type="submission" date="2011-05" db="EMBL/GenBank/DDBJ databases">
        <authorList>
            <person name="Kuske C.R."/>
            <person name="Challacombe J.F."/>
            <person name="Siddaramappa S."/>
            <person name="Petersen J.M."/>
            <person name="Bruce D.C."/>
        </authorList>
    </citation>
    <scope>NUCLEOTIDE SEQUENCE</scope>
    <source>
        <strain evidence="1">TX077308</strain>
    </source>
</reference>
<keyword evidence="2" id="KW-1185">Reference proteome</keyword>
<evidence type="ECO:0000313" key="2">
    <source>
        <dbReference type="Proteomes" id="UP000000490"/>
    </source>
</evidence>
<dbReference type="Proteomes" id="UP000000490">
    <property type="component" value="Chromosome"/>
</dbReference>
<accession>A0ABM5M801</accession>
<evidence type="ECO:0000313" key="1">
    <source>
        <dbReference type="EMBL" id="AEI35336.1"/>
    </source>
</evidence>
<name>A0ABM5M801_FRAST</name>
<sequence length="39" mass="4296">MPTEKQIDIAKKISTNLPVYPQQGSIIKNGNSIIIKLSN</sequence>
<proteinExistence type="predicted"/>
<dbReference type="EMBL" id="CP002872">
    <property type="protein sequence ID" value="AEI35336.1"/>
    <property type="molecule type" value="Genomic_DNA"/>
</dbReference>
<organism evidence="1 2">
    <name type="scientific">Francisella salina</name>
    <dbReference type="NCBI Taxonomy" id="573569"/>
    <lineage>
        <taxon>Bacteria</taxon>
        <taxon>Pseudomonadati</taxon>
        <taxon>Pseudomonadota</taxon>
        <taxon>Gammaproteobacteria</taxon>
        <taxon>Thiotrichales</taxon>
        <taxon>Francisellaceae</taxon>
        <taxon>Francisella</taxon>
    </lineage>
</organism>
<gene>
    <name evidence="1" type="ordered locus">F7308_0408</name>
</gene>
<protein>
    <submittedName>
        <fullName evidence="1">Uncharacterized protein</fullName>
    </submittedName>
</protein>